<dbReference type="GO" id="GO:0005576">
    <property type="term" value="C:extracellular region"/>
    <property type="evidence" value="ECO:0007669"/>
    <property type="project" value="UniProtKB-SubCell"/>
</dbReference>
<evidence type="ECO:0000256" key="19">
    <source>
        <dbReference type="PROSITE-ProRule" id="PRU00302"/>
    </source>
</evidence>
<dbReference type="Gene3D" id="2.10.70.10">
    <property type="entry name" value="Complement Module, domain 1"/>
    <property type="match status" value="6"/>
</dbReference>
<keyword evidence="11 20" id="KW-0378">Hydrolase</keyword>
<evidence type="ECO:0000313" key="26">
    <source>
        <dbReference type="EnsemblMetazoa" id="XP_030853760"/>
    </source>
</evidence>
<feature type="signal peptide" evidence="22">
    <location>
        <begin position="1"/>
        <end position="21"/>
    </location>
</feature>
<proteinExistence type="inferred from homology"/>
<dbReference type="InterPro" id="IPR011360">
    <property type="entry name" value="Compl_C2_B"/>
</dbReference>
<feature type="domain" description="VWFA" evidence="23">
    <location>
        <begin position="466"/>
        <end position="646"/>
    </location>
</feature>
<dbReference type="OMA" id="KHAFIME"/>
<dbReference type="SMART" id="SM00327">
    <property type="entry name" value="VWA"/>
    <property type="match status" value="1"/>
</dbReference>
<dbReference type="PROSITE" id="PS50240">
    <property type="entry name" value="TRYPSIN_DOM"/>
    <property type="match status" value="1"/>
</dbReference>
<reference evidence="27" key="1">
    <citation type="submission" date="2015-02" db="EMBL/GenBank/DDBJ databases">
        <title>Genome sequencing for Strongylocentrotus purpuratus.</title>
        <authorList>
            <person name="Murali S."/>
            <person name="Liu Y."/>
            <person name="Vee V."/>
            <person name="English A."/>
            <person name="Wang M."/>
            <person name="Skinner E."/>
            <person name="Han Y."/>
            <person name="Muzny D.M."/>
            <person name="Worley K.C."/>
            <person name="Gibbs R.A."/>
        </authorList>
    </citation>
    <scope>NUCLEOTIDE SEQUENCE</scope>
</reference>
<dbReference type="AlphaFoldDB" id="A0A7M7PQY9"/>
<dbReference type="InterPro" id="IPR009003">
    <property type="entry name" value="Peptidase_S1_PA"/>
</dbReference>
<feature type="domain" description="Peptidase S1" evidence="24">
    <location>
        <begin position="668"/>
        <end position="919"/>
    </location>
</feature>
<evidence type="ECO:0000256" key="1">
    <source>
        <dbReference type="ARBA" id="ARBA00001936"/>
    </source>
</evidence>
<organism evidence="26 27">
    <name type="scientific">Strongylocentrotus purpuratus</name>
    <name type="common">Purple sea urchin</name>
    <dbReference type="NCBI Taxonomy" id="7668"/>
    <lineage>
        <taxon>Eukaryota</taxon>
        <taxon>Metazoa</taxon>
        <taxon>Echinodermata</taxon>
        <taxon>Eleutherozoa</taxon>
        <taxon>Echinozoa</taxon>
        <taxon>Echinoidea</taxon>
        <taxon>Euechinoidea</taxon>
        <taxon>Echinacea</taxon>
        <taxon>Camarodonta</taxon>
        <taxon>Echinidea</taxon>
        <taxon>Strongylocentrotidae</taxon>
        <taxon>Strongylocentrotus</taxon>
    </lineage>
</organism>
<dbReference type="GO" id="GO:0004252">
    <property type="term" value="F:serine-type endopeptidase activity"/>
    <property type="evidence" value="ECO:0007669"/>
    <property type="project" value="InterPro"/>
</dbReference>
<evidence type="ECO:0000259" key="23">
    <source>
        <dbReference type="PROSITE" id="PS50234"/>
    </source>
</evidence>
<evidence type="ECO:0000256" key="2">
    <source>
        <dbReference type="ARBA" id="ARBA00001946"/>
    </source>
</evidence>
<feature type="chain" id="PRO_5029574594" description="C3/C5 convertase" evidence="22">
    <location>
        <begin position="22"/>
        <end position="920"/>
    </location>
</feature>
<comment type="subcellular location">
    <subcellularLocation>
        <location evidence="3">Cell surface</location>
    </subcellularLocation>
    <subcellularLocation>
        <location evidence="4">Secreted</location>
    </subcellularLocation>
</comment>
<dbReference type="InterPro" id="IPR035976">
    <property type="entry name" value="Sushi/SCR/CCP_sf"/>
</dbReference>
<dbReference type="EnsemblMetazoa" id="XM_030997900">
    <property type="protein sequence ID" value="XP_030853760"/>
    <property type="gene ID" value="LOC756883"/>
</dbReference>
<dbReference type="KEGG" id="spu:756883"/>
<dbReference type="PROSITE" id="PS51257">
    <property type="entry name" value="PROKAR_LIPOPROTEIN"/>
    <property type="match status" value="1"/>
</dbReference>
<dbReference type="Gene3D" id="3.40.50.410">
    <property type="entry name" value="von Willebrand factor, type A domain"/>
    <property type="match status" value="1"/>
</dbReference>
<dbReference type="InterPro" id="IPR043504">
    <property type="entry name" value="Peptidase_S1_PA_chymotrypsin"/>
</dbReference>
<comment type="cofactor">
    <cofactor evidence="1">
        <name>Mn(2+)</name>
        <dbReference type="ChEBI" id="CHEBI:29035"/>
    </cofactor>
</comment>
<keyword evidence="15" id="KW-0325">Glycoprotein</keyword>
<feature type="domain" description="Sushi" evidence="25">
    <location>
        <begin position="218"/>
        <end position="283"/>
    </location>
</feature>
<evidence type="ECO:0000256" key="13">
    <source>
        <dbReference type="ARBA" id="ARBA00022859"/>
    </source>
</evidence>
<dbReference type="PIRSF" id="PIRSF001154">
    <property type="entry name" value="Compl_C2_B"/>
    <property type="match status" value="1"/>
</dbReference>
<dbReference type="Proteomes" id="UP000007110">
    <property type="component" value="Unassembled WGS sequence"/>
</dbReference>
<evidence type="ECO:0000256" key="16">
    <source>
        <dbReference type="ARBA" id="ARBA00024195"/>
    </source>
</evidence>
<keyword evidence="27" id="KW-1185">Reference proteome</keyword>
<feature type="region of interest" description="Disordered" evidence="21">
    <location>
        <begin position="654"/>
        <end position="674"/>
    </location>
</feature>
<dbReference type="PROSITE" id="PS00135">
    <property type="entry name" value="TRYPSIN_SER"/>
    <property type="match status" value="1"/>
</dbReference>
<dbReference type="InterPro" id="IPR018114">
    <property type="entry name" value="TRYPSIN_HIS"/>
</dbReference>
<evidence type="ECO:0000256" key="3">
    <source>
        <dbReference type="ARBA" id="ARBA00004241"/>
    </source>
</evidence>
<evidence type="ECO:0000256" key="11">
    <source>
        <dbReference type="ARBA" id="ARBA00022801"/>
    </source>
</evidence>
<dbReference type="SMART" id="SM00020">
    <property type="entry name" value="Tryp_SPc"/>
    <property type="match status" value="1"/>
</dbReference>
<evidence type="ECO:0000256" key="10">
    <source>
        <dbReference type="ARBA" id="ARBA00022737"/>
    </source>
</evidence>
<feature type="domain" description="Sushi" evidence="25">
    <location>
        <begin position="355"/>
        <end position="413"/>
    </location>
</feature>
<dbReference type="PROSITE" id="PS50923">
    <property type="entry name" value="SUSHI"/>
    <property type="match status" value="5"/>
</dbReference>
<evidence type="ECO:0000256" key="8">
    <source>
        <dbReference type="ARBA" id="ARBA00022670"/>
    </source>
</evidence>
<dbReference type="CDD" id="cd00033">
    <property type="entry name" value="CCP"/>
    <property type="match status" value="5"/>
</dbReference>
<dbReference type="Pfam" id="PF00092">
    <property type="entry name" value="VWA"/>
    <property type="match status" value="1"/>
</dbReference>
<comment type="cofactor">
    <cofactor evidence="2">
        <name>Mg(2+)</name>
        <dbReference type="ChEBI" id="CHEBI:18420"/>
    </cofactor>
</comment>
<keyword evidence="7 19" id="KW-0768">Sushi</keyword>
<keyword evidence="10" id="KW-0677">Repeat</keyword>
<comment type="similarity">
    <text evidence="16">Belongs to the peptidase S1 family. CLIP subfamily.</text>
</comment>
<keyword evidence="13" id="KW-0391">Immunity</keyword>
<dbReference type="CDD" id="cd00190">
    <property type="entry name" value="Tryp_SPc"/>
    <property type="match status" value="1"/>
</dbReference>
<feature type="domain" description="Sushi" evidence="25">
    <location>
        <begin position="82"/>
        <end position="147"/>
    </location>
</feature>
<evidence type="ECO:0000259" key="24">
    <source>
        <dbReference type="PROSITE" id="PS50240"/>
    </source>
</evidence>
<dbReference type="GO" id="GO:0045087">
    <property type="term" value="P:innate immune response"/>
    <property type="evidence" value="ECO:0007669"/>
    <property type="project" value="UniProtKB-KW"/>
</dbReference>
<evidence type="ECO:0000256" key="6">
    <source>
        <dbReference type="ARBA" id="ARBA00022588"/>
    </source>
</evidence>
<dbReference type="Pfam" id="PF00084">
    <property type="entry name" value="Sushi"/>
    <property type="match status" value="6"/>
</dbReference>
<reference evidence="26" key="2">
    <citation type="submission" date="2021-01" db="UniProtKB">
        <authorList>
            <consortium name="EnsemblMetazoa"/>
        </authorList>
    </citation>
    <scope>IDENTIFICATION</scope>
</reference>
<dbReference type="Pfam" id="PF00089">
    <property type="entry name" value="Trypsin"/>
    <property type="match status" value="1"/>
</dbReference>
<feature type="active site" description="Charge relay system" evidence="18">
    <location>
        <position position="873"/>
    </location>
</feature>
<dbReference type="InterPro" id="IPR001254">
    <property type="entry name" value="Trypsin_dom"/>
</dbReference>
<evidence type="ECO:0000256" key="12">
    <source>
        <dbReference type="ARBA" id="ARBA00022825"/>
    </source>
</evidence>
<keyword evidence="8 20" id="KW-0645">Protease</keyword>
<dbReference type="CDD" id="cd01450">
    <property type="entry name" value="vWFA_subfamily_ECM"/>
    <property type="match status" value="1"/>
</dbReference>
<evidence type="ECO:0000259" key="25">
    <source>
        <dbReference type="PROSITE" id="PS50923"/>
    </source>
</evidence>
<comment type="caution">
    <text evidence="19">Lacks conserved residue(s) required for the propagation of feature annotation.</text>
</comment>
<sequence>MKFSAIIVAAIIGFICSCAEGTSCRRPRSLRKGRYEYQNSADYGLTHLPVNYIVRAVCEPDATLVGDEFIICQDNGQWSDYPYCHAPLVCFRLPESPANGYVRMRGKSARSIAVYRCNPGFELHGQRTVVCNEATGSWQGDVPRCFRPPSCPDPNEPSGMLALVLDENSGIKHDDLYTERTVFNYTCQTGYHPTGDVTITCQNGSWEADADVPECNKIICAPPTLEPIENGTHNIENRTYNVGEMVQYECNEGYLVDGISWQVCQSHGGPNGIWSDNVPSCKVARCPHPGSRHLDNGEISFSPRNGQGATNSWPVGAVMTLRCRSHLELLGSSERVCQPDGHWNGTLTSCHNEEYDCPALGNPIHGSKVGSPQYRVNTKVNFRCNHGYEMVGSEERMCTFSEEWTGEMPRCMGRDEFDELSRVMNGLGKTFDEIVIDGGSWVGRNDTSSNSGLRRKRTIKLSDGMDIYFAFDASNSVGLENFEIGKTFAKQLVGKLQVNTSPGGTRVGAVSYSSEARRLFNVNDFTSTVDVVKAIEANVNYTNKGTNLPAALETIGVMITETADESGYSSRKRILFIITDGFSNVGGAPSKSAQPLKEDAALKIHCIGISRNTDKTALAEIASPPVSEHVFYLSDYNELERAVEAITSTNRSYEECGKSKHPSGTSRIVGGSESHSGDWPWQAALYDEDSNQLLCGGSLIHKNWILTAAHCFIKDRTPVLSQNGTTVYLGLTHRVNDKNRPGVRCEGSDYAPGLLQGPVDGGEHNDIALLRLDREAELSPFVRTVCLPPNDPQKVNWYLNHKRTAFVTGWGHISFNGEDSPALREIMIPLVKDGTCTSAMSGRKGETVRVDTTTEFCAGSENGIIRDACQGDSGGPLVVQRNEKYRQIGIVSYGIKCGVTFGVYTRVPHYVDWIEGIINE</sequence>
<evidence type="ECO:0000256" key="20">
    <source>
        <dbReference type="RuleBase" id="RU363034"/>
    </source>
</evidence>
<accession>A0A7M7PQY9</accession>
<evidence type="ECO:0000256" key="9">
    <source>
        <dbReference type="ARBA" id="ARBA00022729"/>
    </source>
</evidence>
<dbReference type="OrthoDB" id="6127264at2759"/>
<dbReference type="SUPFAM" id="SSF53300">
    <property type="entry name" value="vWA-like"/>
    <property type="match status" value="1"/>
</dbReference>
<keyword evidence="14 19" id="KW-1015">Disulfide bond</keyword>
<dbReference type="GO" id="GO:0006508">
    <property type="term" value="P:proteolysis"/>
    <property type="evidence" value="ECO:0007669"/>
    <property type="project" value="UniProtKB-KW"/>
</dbReference>
<feature type="active site" description="Charge relay system" evidence="18">
    <location>
        <position position="766"/>
    </location>
</feature>
<dbReference type="FunCoup" id="A0A7M7PQY9">
    <property type="interactions" value="464"/>
</dbReference>
<keyword evidence="5" id="KW-0964">Secreted</keyword>
<protein>
    <recommendedName>
        <fullName evidence="17">C3/C5 convertase</fullName>
    </recommendedName>
</protein>
<evidence type="ECO:0000256" key="14">
    <source>
        <dbReference type="ARBA" id="ARBA00023157"/>
    </source>
</evidence>
<keyword evidence="12 20" id="KW-0720">Serine protease</keyword>
<dbReference type="InParanoid" id="A0A7M7PQY9"/>
<evidence type="ECO:0000256" key="5">
    <source>
        <dbReference type="ARBA" id="ARBA00022525"/>
    </source>
</evidence>
<dbReference type="SUPFAM" id="SSF50494">
    <property type="entry name" value="Trypsin-like serine proteases"/>
    <property type="match status" value="1"/>
</dbReference>
<name>A0A7M7PQY9_STRPU</name>
<dbReference type="PRINTS" id="PR00453">
    <property type="entry name" value="VWFADOMAIN"/>
</dbReference>
<dbReference type="Gene3D" id="2.40.10.10">
    <property type="entry name" value="Trypsin-like serine proteases"/>
    <property type="match status" value="1"/>
</dbReference>
<evidence type="ECO:0000256" key="15">
    <source>
        <dbReference type="ARBA" id="ARBA00023180"/>
    </source>
</evidence>
<evidence type="ECO:0000256" key="22">
    <source>
        <dbReference type="SAM" id="SignalP"/>
    </source>
</evidence>
<evidence type="ECO:0000256" key="18">
    <source>
        <dbReference type="PIRSR" id="PIRSR001154-1"/>
    </source>
</evidence>
<dbReference type="InterPro" id="IPR036465">
    <property type="entry name" value="vWFA_dom_sf"/>
</dbReference>
<dbReference type="PROSITE" id="PS00134">
    <property type="entry name" value="TRYPSIN_HIS"/>
    <property type="match status" value="1"/>
</dbReference>
<feature type="active site" description="Charge relay system" evidence="18">
    <location>
        <position position="710"/>
    </location>
</feature>
<dbReference type="SMART" id="SM00032">
    <property type="entry name" value="CCP"/>
    <property type="match status" value="6"/>
</dbReference>
<dbReference type="PANTHER" id="PTHR46393:SF7">
    <property type="entry name" value="COMPLEMENT C2"/>
    <property type="match status" value="1"/>
</dbReference>
<dbReference type="InterPro" id="IPR001314">
    <property type="entry name" value="Peptidase_S1A"/>
</dbReference>
<dbReference type="InterPro" id="IPR033116">
    <property type="entry name" value="TRYPSIN_SER"/>
</dbReference>
<dbReference type="PANTHER" id="PTHR46393">
    <property type="entry name" value="SUSHI DOMAIN-CONTAINING PROTEIN"/>
    <property type="match status" value="1"/>
</dbReference>
<dbReference type="InterPro" id="IPR000436">
    <property type="entry name" value="Sushi_SCR_CCP_dom"/>
</dbReference>
<evidence type="ECO:0000256" key="21">
    <source>
        <dbReference type="SAM" id="MobiDB-lite"/>
    </source>
</evidence>
<dbReference type="RefSeq" id="XP_030853760.1">
    <property type="nucleotide sequence ID" value="XM_030997900.1"/>
</dbReference>
<keyword evidence="6" id="KW-0399">Innate immunity</keyword>
<dbReference type="GO" id="GO:0006956">
    <property type="term" value="P:complement activation"/>
    <property type="evidence" value="ECO:0007669"/>
    <property type="project" value="InterPro"/>
</dbReference>
<evidence type="ECO:0000256" key="4">
    <source>
        <dbReference type="ARBA" id="ARBA00004613"/>
    </source>
</evidence>
<keyword evidence="9 22" id="KW-0732">Signal</keyword>
<dbReference type="GO" id="GO:0009986">
    <property type="term" value="C:cell surface"/>
    <property type="evidence" value="ECO:0007669"/>
    <property type="project" value="UniProtKB-SubCell"/>
</dbReference>
<feature type="domain" description="Sushi" evidence="25">
    <location>
        <begin position="284"/>
        <end position="352"/>
    </location>
</feature>
<dbReference type="FunFam" id="2.40.10.10:FF:000002">
    <property type="entry name" value="Transmembrane protease serine"/>
    <property type="match status" value="1"/>
</dbReference>
<evidence type="ECO:0000256" key="7">
    <source>
        <dbReference type="ARBA" id="ARBA00022659"/>
    </source>
</evidence>
<feature type="disulfide bond" evidence="19">
    <location>
        <begin position="384"/>
        <end position="411"/>
    </location>
</feature>
<dbReference type="GeneID" id="756883"/>
<dbReference type="PRINTS" id="PR00722">
    <property type="entry name" value="CHYMOTRYPSIN"/>
</dbReference>
<evidence type="ECO:0000256" key="17">
    <source>
        <dbReference type="ARBA" id="ARBA00029636"/>
    </source>
</evidence>
<dbReference type="PROSITE" id="PS50234">
    <property type="entry name" value="VWFA"/>
    <property type="match status" value="1"/>
</dbReference>
<feature type="disulfide bond" evidence="19">
    <location>
        <begin position="323"/>
        <end position="350"/>
    </location>
</feature>
<feature type="domain" description="Sushi" evidence="25">
    <location>
        <begin position="149"/>
        <end position="217"/>
    </location>
</feature>
<dbReference type="InterPro" id="IPR002035">
    <property type="entry name" value="VWF_A"/>
</dbReference>
<evidence type="ECO:0000313" key="27">
    <source>
        <dbReference type="Proteomes" id="UP000007110"/>
    </source>
</evidence>
<dbReference type="SUPFAM" id="SSF57535">
    <property type="entry name" value="Complement control module/SCR domain"/>
    <property type="match status" value="6"/>
</dbReference>